<feature type="compositionally biased region" description="Low complexity" evidence="1">
    <location>
        <begin position="178"/>
        <end position="197"/>
    </location>
</feature>
<proteinExistence type="predicted"/>
<dbReference type="OrthoDB" id="5877171at2759"/>
<feature type="region of interest" description="Disordered" evidence="1">
    <location>
        <begin position="1"/>
        <end position="44"/>
    </location>
</feature>
<keyword evidence="3" id="KW-1185">Reference proteome</keyword>
<evidence type="ECO:0000313" key="3">
    <source>
        <dbReference type="Proteomes" id="UP000053660"/>
    </source>
</evidence>
<reference evidence="2 3" key="1">
    <citation type="submission" date="2014-03" db="EMBL/GenBank/DDBJ databases">
        <title>Draft genome of the hookworm Oesophagostomum dentatum.</title>
        <authorList>
            <person name="Mitreva M."/>
        </authorList>
    </citation>
    <scope>NUCLEOTIDE SEQUENCE [LARGE SCALE GENOMIC DNA]</scope>
    <source>
        <strain evidence="2 3">OD-Hann</strain>
    </source>
</reference>
<feature type="region of interest" description="Disordered" evidence="1">
    <location>
        <begin position="65"/>
        <end position="92"/>
    </location>
</feature>
<feature type="region of interest" description="Disordered" evidence="1">
    <location>
        <begin position="172"/>
        <end position="257"/>
    </location>
</feature>
<sequence length="279" mass="28966">MLLTSKVGKAFSKEEETGKPSSQAASAPSAGVSADTSKQGGQQAADNDFLNVFLNMAKEVGKKISDQQGGAAAGGQAPAQAASTQDAPKVRQEDLGKLISALGPLVNTVKDKVFTKPEESEEAVAKIDSQGGKVQISSVPQDSTTKSGTDQGAQAAGGDFFSGLLNVAKDLGKSLNEQQQPAAQPQQAQGSSQQLSQEDIAKITAGPGTLGALLKDKVFTKSEGEKDEKDKGKEAEKPKEQSKEQPKEEPVIDDVEGEIGRVVISGYTGEKALEKPKGN</sequence>
<feature type="compositionally biased region" description="Low complexity" evidence="1">
    <location>
        <begin position="67"/>
        <end position="82"/>
    </location>
</feature>
<feature type="compositionally biased region" description="Low complexity" evidence="1">
    <location>
        <begin position="147"/>
        <end position="158"/>
    </location>
</feature>
<name>A0A0B1TFY5_OESDE</name>
<feature type="region of interest" description="Disordered" evidence="1">
    <location>
        <begin position="116"/>
        <end position="158"/>
    </location>
</feature>
<accession>A0A0B1TFY5</accession>
<feature type="compositionally biased region" description="Basic and acidic residues" evidence="1">
    <location>
        <begin position="214"/>
        <end position="250"/>
    </location>
</feature>
<feature type="compositionally biased region" description="Polar residues" evidence="1">
    <location>
        <begin position="135"/>
        <end position="146"/>
    </location>
</feature>
<organism evidence="2 3">
    <name type="scientific">Oesophagostomum dentatum</name>
    <name type="common">Nodular worm</name>
    <dbReference type="NCBI Taxonomy" id="61180"/>
    <lineage>
        <taxon>Eukaryota</taxon>
        <taxon>Metazoa</taxon>
        <taxon>Ecdysozoa</taxon>
        <taxon>Nematoda</taxon>
        <taxon>Chromadorea</taxon>
        <taxon>Rhabditida</taxon>
        <taxon>Rhabditina</taxon>
        <taxon>Rhabditomorpha</taxon>
        <taxon>Strongyloidea</taxon>
        <taxon>Strongylidae</taxon>
        <taxon>Oesophagostomum</taxon>
    </lineage>
</organism>
<protein>
    <submittedName>
        <fullName evidence="2">Uncharacterized protein</fullName>
    </submittedName>
</protein>
<gene>
    <name evidence="2" type="ORF">OESDEN_05751</name>
</gene>
<dbReference type="Proteomes" id="UP000053660">
    <property type="component" value="Unassembled WGS sequence"/>
</dbReference>
<evidence type="ECO:0000313" key="2">
    <source>
        <dbReference type="EMBL" id="KHJ94320.1"/>
    </source>
</evidence>
<dbReference type="AlphaFoldDB" id="A0A0B1TFY5"/>
<dbReference type="EMBL" id="KN550373">
    <property type="protein sequence ID" value="KHJ94320.1"/>
    <property type="molecule type" value="Genomic_DNA"/>
</dbReference>
<feature type="compositionally biased region" description="Low complexity" evidence="1">
    <location>
        <begin position="21"/>
        <end position="34"/>
    </location>
</feature>
<feature type="compositionally biased region" description="Polar residues" evidence="1">
    <location>
        <begin position="35"/>
        <end position="44"/>
    </location>
</feature>
<evidence type="ECO:0000256" key="1">
    <source>
        <dbReference type="SAM" id="MobiDB-lite"/>
    </source>
</evidence>